<dbReference type="AlphaFoldDB" id="A0A2P2NS36"/>
<evidence type="ECO:0000313" key="5">
    <source>
        <dbReference type="EMBL" id="MBX45318.1"/>
    </source>
</evidence>
<dbReference type="PANTHER" id="PTHR47364">
    <property type="entry name" value="CYSTEINE PROTEINASE INHIBITOR 5"/>
    <property type="match status" value="1"/>
</dbReference>
<dbReference type="Pfam" id="PF16845">
    <property type="entry name" value="SQAPI"/>
    <property type="match status" value="1"/>
</dbReference>
<accession>A0A2P2NS36</accession>
<keyword evidence="3" id="KW-0732">Signal</keyword>
<dbReference type="CDD" id="cd00042">
    <property type="entry name" value="CY"/>
    <property type="match status" value="1"/>
</dbReference>
<dbReference type="InterPro" id="IPR000010">
    <property type="entry name" value="Cystatin_dom"/>
</dbReference>
<name>A0A2P2NS36_RHIMU</name>
<dbReference type="SUPFAM" id="SSF54403">
    <property type="entry name" value="Cystatin/monellin"/>
    <property type="match status" value="1"/>
</dbReference>
<proteinExistence type="predicted"/>
<evidence type="ECO:0000256" key="1">
    <source>
        <dbReference type="ARBA" id="ARBA00022690"/>
    </source>
</evidence>
<evidence type="ECO:0000259" key="4">
    <source>
        <dbReference type="SMART" id="SM00043"/>
    </source>
</evidence>
<sequence>MKRHCLFLCLVFVAAAFAADVARTEAALVGGWTPITNLSDPHVQEIASYAVREYNHRSNANLKLQRLVKGEKQVVSGIKYRLVLAVKEGGSDKKYQAVVWEKAWEHFRKLISFKPWTG</sequence>
<dbReference type="SMART" id="SM00043">
    <property type="entry name" value="CY"/>
    <property type="match status" value="1"/>
</dbReference>
<keyword evidence="2" id="KW-0789">Thiol protease inhibitor</keyword>
<protein>
    <submittedName>
        <fullName evidence="5">Cysteine proteinase inhibitor</fullName>
    </submittedName>
</protein>
<feature type="chain" id="PRO_5018790113" evidence="3">
    <location>
        <begin position="19"/>
        <end position="118"/>
    </location>
</feature>
<reference evidence="5" key="1">
    <citation type="submission" date="2018-02" db="EMBL/GenBank/DDBJ databases">
        <title>Rhizophora mucronata_Transcriptome.</title>
        <authorList>
            <person name="Meera S.P."/>
            <person name="Sreeshan A."/>
            <person name="Augustine A."/>
        </authorList>
    </citation>
    <scope>NUCLEOTIDE SEQUENCE</scope>
    <source>
        <tissue evidence="5">Leaf</tissue>
    </source>
</reference>
<evidence type="ECO:0000256" key="3">
    <source>
        <dbReference type="SAM" id="SignalP"/>
    </source>
</evidence>
<keyword evidence="1" id="KW-0646">Protease inhibitor</keyword>
<organism evidence="5">
    <name type="scientific">Rhizophora mucronata</name>
    <name type="common">Asiatic mangrove</name>
    <dbReference type="NCBI Taxonomy" id="61149"/>
    <lineage>
        <taxon>Eukaryota</taxon>
        <taxon>Viridiplantae</taxon>
        <taxon>Streptophyta</taxon>
        <taxon>Embryophyta</taxon>
        <taxon>Tracheophyta</taxon>
        <taxon>Spermatophyta</taxon>
        <taxon>Magnoliopsida</taxon>
        <taxon>eudicotyledons</taxon>
        <taxon>Gunneridae</taxon>
        <taxon>Pentapetalae</taxon>
        <taxon>rosids</taxon>
        <taxon>fabids</taxon>
        <taxon>Malpighiales</taxon>
        <taxon>Rhizophoraceae</taxon>
        <taxon>Rhizophora</taxon>
    </lineage>
</organism>
<dbReference type="Gene3D" id="3.10.450.10">
    <property type="match status" value="1"/>
</dbReference>
<dbReference type="EMBL" id="GGEC01064834">
    <property type="protein sequence ID" value="MBX45318.1"/>
    <property type="molecule type" value="Transcribed_RNA"/>
</dbReference>
<feature type="domain" description="Cystatin" evidence="4">
    <location>
        <begin position="27"/>
        <end position="116"/>
    </location>
</feature>
<dbReference type="InterPro" id="IPR046350">
    <property type="entry name" value="Cystatin_sf"/>
</dbReference>
<dbReference type="PANTHER" id="PTHR47364:SF2">
    <property type="entry name" value="CYSTEINE PROTEINASE INHIBITOR 5"/>
    <property type="match status" value="1"/>
</dbReference>
<evidence type="ECO:0000256" key="2">
    <source>
        <dbReference type="ARBA" id="ARBA00022704"/>
    </source>
</evidence>
<feature type="signal peptide" evidence="3">
    <location>
        <begin position="1"/>
        <end position="18"/>
    </location>
</feature>
<dbReference type="GO" id="GO:0004869">
    <property type="term" value="F:cysteine-type endopeptidase inhibitor activity"/>
    <property type="evidence" value="ECO:0007669"/>
    <property type="project" value="UniProtKB-KW"/>
</dbReference>